<gene>
    <name evidence="8" type="ORF">PHYPSEUDO_012477</name>
</gene>
<feature type="region of interest" description="Disordered" evidence="5">
    <location>
        <begin position="1718"/>
        <end position="1845"/>
    </location>
</feature>
<keyword evidence="9" id="KW-1185">Reference proteome</keyword>
<feature type="transmembrane region" description="Helical" evidence="6">
    <location>
        <begin position="507"/>
        <end position="527"/>
    </location>
</feature>
<feature type="compositionally biased region" description="Basic and acidic residues" evidence="5">
    <location>
        <begin position="1686"/>
        <end position="1704"/>
    </location>
</feature>
<feature type="transmembrane region" description="Helical" evidence="6">
    <location>
        <begin position="1021"/>
        <end position="1041"/>
    </location>
</feature>
<name>A0A8T1WJ01_9STRA</name>
<keyword evidence="3 6" id="KW-1133">Transmembrane helix</keyword>
<evidence type="ECO:0000256" key="3">
    <source>
        <dbReference type="ARBA" id="ARBA00022989"/>
    </source>
</evidence>
<feature type="region of interest" description="Disordered" evidence="5">
    <location>
        <begin position="1676"/>
        <end position="1704"/>
    </location>
</feature>
<proteinExistence type="predicted"/>
<evidence type="ECO:0000256" key="2">
    <source>
        <dbReference type="ARBA" id="ARBA00022692"/>
    </source>
</evidence>
<dbReference type="GO" id="GO:0016020">
    <property type="term" value="C:membrane"/>
    <property type="evidence" value="ECO:0007669"/>
    <property type="project" value="UniProtKB-SubCell"/>
</dbReference>
<reference evidence="8" key="1">
    <citation type="submission" date="2021-02" db="EMBL/GenBank/DDBJ databases">
        <authorList>
            <person name="Palmer J.M."/>
        </authorList>
    </citation>
    <scope>NUCLEOTIDE SEQUENCE</scope>
    <source>
        <strain evidence="8">SCRP734</strain>
    </source>
</reference>
<dbReference type="Pfam" id="PF04547">
    <property type="entry name" value="Anoctamin"/>
    <property type="match status" value="1"/>
</dbReference>
<feature type="transmembrane region" description="Helical" evidence="6">
    <location>
        <begin position="1281"/>
        <end position="1305"/>
    </location>
</feature>
<evidence type="ECO:0000256" key="4">
    <source>
        <dbReference type="ARBA" id="ARBA00023136"/>
    </source>
</evidence>
<dbReference type="OrthoDB" id="296386at2759"/>
<feature type="region of interest" description="Disordered" evidence="5">
    <location>
        <begin position="1622"/>
        <end position="1662"/>
    </location>
</feature>
<feature type="transmembrane region" description="Helical" evidence="6">
    <location>
        <begin position="98"/>
        <end position="117"/>
    </location>
</feature>
<accession>A0A8T1WJ01</accession>
<dbReference type="InterPro" id="IPR049452">
    <property type="entry name" value="Anoctamin_TM"/>
</dbReference>
<evidence type="ECO:0000256" key="6">
    <source>
        <dbReference type="SAM" id="Phobius"/>
    </source>
</evidence>
<feature type="transmembrane region" description="Helical" evidence="6">
    <location>
        <begin position="957"/>
        <end position="974"/>
    </location>
</feature>
<dbReference type="EMBL" id="JAGDFM010000006">
    <property type="protein sequence ID" value="KAG7393141.1"/>
    <property type="molecule type" value="Genomic_DNA"/>
</dbReference>
<organism evidence="8 9">
    <name type="scientific">Phytophthora pseudosyringae</name>
    <dbReference type="NCBI Taxonomy" id="221518"/>
    <lineage>
        <taxon>Eukaryota</taxon>
        <taxon>Sar</taxon>
        <taxon>Stramenopiles</taxon>
        <taxon>Oomycota</taxon>
        <taxon>Peronosporomycetes</taxon>
        <taxon>Peronosporales</taxon>
        <taxon>Peronosporaceae</taxon>
        <taxon>Phytophthora</taxon>
    </lineage>
</organism>
<feature type="domain" description="Anoctamin transmembrane" evidence="7">
    <location>
        <begin position="879"/>
        <end position="1351"/>
    </location>
</feature>
<feature type="transmembrane region" description="Helical" evidence="6">
    <location>
        <begin position="129"/>
        <end position="152"/>
    </location>
</feature>
<evidence type="ECO:0000259" key="7">
    <source>
        <dbReference type="Pfam" id="PF04547"/>
    </source>
</evidence>
<feature type="compositionally biased region" description="Polar residues" evidence="5">
    <location>
        <begin position="1815"/>
        <end position="1824"/>
    </location>
</feature>
<feature type="compositionally biased region" description="Basic and acidic residues" evidence="5">
    <location>
        <begin position="1622"/>
        <end position="1639"/>
    </location>
</feature>
<feature type="compositionally biased region" description="Low complexity" evidence="5">
    <location>
        <begin position="1640"/>
        <end position="1651"/>
    </location>
</feature>
<comment type="subcellular location">
    <subcellularLocation>
        <location evidence="1">Membrane</location>
        <topology evidence="1">Multi-pass membrane protein</topology>
    </subcellularLocation>
</comment>
<evidence type="ECO:0000256" key="5">
    <source>
        <dbReference type="SAM" id="MobiDB-lite"/>
    </source>
</evidence>
<feature type="transmembrane region" description="Helical" evidence="6">
    <location>
        <begin position="159"/>
        <end position="178"/>
    </location>
</feature>
<comment type="caution">
    <text evidence="8">The sequence shown here is derived from an EMBL/GenBank/DDBJ whole genome shotgun (WGS) entry which is preliminary data.</text>
</comment>
<feature type="transmembrane region" description="Helical" evidence="6">
    <location>
        <begin position="377"/>
        <end position="400"/>
    </location>
</feature>
<feature type="transmembrane region" description="Helical" evidence="6">
    <location>
        <begin position="1053"/>
        <end position="1077"/>
    </location>
</feature>
<dbReference type="PANTHER" id="PTHR12308">
    <property type="entry name" value="ANOCTAMIN"/>
    <property type="match status" value="1"/>
</dbReference>
<dbReference type="GO" id="GO:0005254">
    <property type="term" value="F:chloride channel activity"/>
    <property type="evidence" value="ECO:0007669"/>
    <property type="project" value="TreeGrafter"/>
</dbReference>
<sequence>MQAADGASAGRKPWRFYYVMTLPLSGGVAQDKARERLLSATCLQEMTEMTAAIEQREEEYLRKVAARNAAALEAERRSAQRKEKPTVAAHVAWVLRRLYVVSAVLLLVAVAAVYALYAEADGRERVPQGLAQSAAIAAVLLLVVNAGGWVAAHRRSVNGARVLLVVDAALVLGLGLLLDEVALTRRSHVELRRALAHSKDALSQDAIDRILNGGTSPSLVQRFVLDAPSLFLQWLRVQCSGSPPTKLGYASVAIDRRDFFSPFWNHREKTCVDATLGTCVDFDDVAQPIIIAELVLVALQLLFTGVFLFVCDPLVTGKRPKRRKQFALPKPKAASSADLSRMLRRLLLCGAALFGSSNAIASTNLLGFCSIADFRTLFTWVVVASLLSGLSALLAALFIGCGREQQVAGALLVVAVASEMFMLAELIQMAARLVDPDLTAESDQVQAQELREVYEKASAQTCSSIENWISHVCVRMANSENRAEFDGSCQHEFVALLGASFEVANSYLAWSIGVKLVLLVQLVLPALRQALVSVAAYMCCISSPDDLTVRTVWSLQHSSPPIDYEEALEVYLGSMRVRDPARLAAEREAFEKEWSVRTGRALSDVRTPRVVLTASDFGAIVRTLMLRRLTAVCKLDVSLSVSEDGQLLLVRISASDNLLLATLCETETYRLEFAEAIDPGRSFWRDRREVNADQKVLDANTAKHKLKLLLAEKAMPPKEAAWLPGESLARVSARVHALSRISRASRGLICCCNPAPAFASYSPSIQRQFLYKKYPHKLDIPETYRRSVVLRTVDCIRVTRRIIDAEFDTNATIASGLVTSFHCLHSSSRFDLNSRGVLASSWITFWRPTRLPGEFYPNAHAILNLLGRIAPFRQPLQDVRDYFGDVIGFYFAWFAFYAKMMAFPAFISMAVLASDTKHSLLTSLWNFYTSAHTRHADNAAVSEGGDKMDATLSLPELILGLGVLAWSFALVKLWERRGVWYRLRWGVTTSDSDSVQQYNADHGTESLCSEFAYLQRQVGSWLCVLALGSANLLAVLAMLLSQGWLVDVWGEKLAVLGSSVCQAVFMQWNGACIPLVAQALAKWENPRYSSDHPGYQSSVVIKLFTLQVFNTFTGLVLLVLSSVGGLALLVHLVAPLNPLYVSYNARIEGHVGVFVQLETLLISLFAAQSCIRVFLVLSAVRRFRVIQRRELRYSRKEHEEETMLPPYPGPHKDYAQVVMQLGLVVMFSSVCPLLPLLALIDCAVKLRQNALELCCIRQRPEPETSAAQTFGSDGDDVCLGLWGPCMLLMLKLSVPVALSLAFFPASNFDDISIERRVGYWLIGVLGIWLVAQLLWFLIPRESRSAEAARARNSFLVERYFGHAEVHELKKSPTKATSGKRVDLNLPESAPSAEQSLRHYEERLELLHRLNVALRKRDDMGGSVSLGVADMAVPAQSELDAIQEGKEVHPADEVYRVDTQSANESAVFSEVLRQESESSEEMIVGYFRPVRGKSPQSPAQREEVVEEKAPPIDVVEERRGSIFPGALPVEEMKTRECVKEEDIAASRAERGGDAAQTGSPPPMMLSKLFKRMPPPPPANVPSSESVEAAAALISPFVSIYSSFPQGEVDPGVFAPTEAERAEFISREPSRDDELLEDKQEASSSCADESGSSTTAPAAGFDVDLPLRRFAPRVSFLSRKPKSPASVHSEDGSSNRESQVEAGERTLLRQLSPRLVFLSRKSKRSSAKVSGSEESESPVVPEPPAPRRLSELFKRTQPPSPATTAAPEPPSPVVTNLSAFERTEAADRTVDPVASRRDQFDFLSEARSYSADGDADSTATQSSLPTQRRKPSDSGARPPSPPPVYTKIDLSGLEAVLEAANRRQFDFSADEQGTNQCIYCVSD</sequence>
<feature type="transmembrane region" description="Helical" evidence="6">
    <location>
        <begin position="1160"/>
        <end position="1180"/>
    </location>
</feature>
<dbReference type="InterPro" id="IPR007632">
    <property type="entry name" value="Anoctamin"/>
</dbReference>
<protein>
    <recommendedName>
        <fullName evidence="7">Anoctamin transmembrane domain-containing protein</fullName>
    </recommendedName>
</protein>
<feature type="transmembrane region" description="Helical" evidence="6">
    <location>
        <begin position="407"/>
        <end position="427"/>
    </location>
</feature>
<evidence type="ECO:0000313" key="8">
    <source>
        <dbReference type="EMBL" id="KAG7393141.1"/>
    </source>
</evidence>
<feature type="compositionally biased region" description="Basic and acidic residues" evidence="5">
    <location>
        <begin position="1779"/>
        <end position="1798"/>
    </location>
</feature>
<feature type="transmembrane region" description="Helical" evidence="6">
    <location>
        <begin position="346"/>
        <end position="365"/>
    </location>
</feature>
<evidence type="ECO:0000313" key="9">
    <source>
        <dbReference type="Proteomes" id="UP000694044"/>
    </source>
</evidence>
<feature type="transmembrane region" description="Helical" evidence="6">
    <location>
        <begin position="290"/>
        <end position="315"/>
    </location>
</feature>
<feature type="transmembrane region" description="Helical" evidence="6">
    <location>
        <begin position="1112"/>
        <end position="1134"/>
    </location>
</feature>
<dbReference type="Proteomes" id="UP000694044">
    <property type="component" value="Unassembled WGS sequence"/>
</dbReference>
<evidence type="ECO:0000256" key="1">
    <source>
        <dbReference type="ARBA" id="ARBA00004141"/>
    </source>
</evidence>
<feature type="transmembrane region" description="Helical" evidence="6">
    <location>
        <begin position="1317"/>
        <end position="1338"/>
    </location>
</feature>
<keyword evidence="4 6" id="KW-0472">Membrane</keyword>
<dbReference type="PANTHER" id="PTHR12308:SF73">
    <property type="entry name" value="ANOCTAMIN"/>
    <property type="match status" value="1"/>
</dbReference>
<feature type="transmembrane region" description="Helical" evidence="6">
    <location>
        <begin position="890"/>
        <end position="913"/>
    </location>
</feature>
<feature type="transmembrane region" description="Helical" evidence="6">
    <location>
        <begin position="1221"/>
        <end position="1240"/>
    </location>
</feature>
<keyword evidence="2 6" id="KW-0812">Transmembrane</keyword>